<dbReference type="RefSeq" id="WP_011496369.1">
    <property type="nucleotide sequence ID" value="NC_007954.1"/>
</dbReference>
<reference evidence="1 2" key="1">
    <citation type="submission" date="2006-03" db="EMBL/GenBank/DDBJ databases">
        <title>Complete sequence of Shewanella denitrificans OS217.</title>
        <authorList>
            <consortium name="US DOE Joint Genome Institute"/>
            <person name="Copeland A."/>
            <person name="Lucas S."/>
            <person name="Lapidus A."/>
            <person name="Barry K."/>
            <person name="Detter J.C."/>
            <person name="Glavina del Rio T."/>
            <person name="Hammon N."/>
            <person name="Israni S."/>
            <person name="Dalin E."/>
            <person name="Tice H."/>
            <person name="Pitluck S."/>
            <person name="Brettin T."/>
            <person name="Bruce D."/>
            <person name="Han C."/>
            <person name="Tapia R."/>
            <person name="Gilna P."/>
            <person name="Kiss H."/>
            <person name="Schmutz J."/>
            <person name="Larimer F."/>
            <person name="Land M."/>
            <person name="Hauser L."/>
            <person name="Kyrpides N."/>
            <person name="Lykidis A."/>
            <person name="Richardson P."/>
        </authorList>
    </citation>
    <scope>NUCLEOTIDE SEQUENCE [LARGE SCALE GENOMIC DNA]</scope>
    <source>
        <strain evidence="2">OS217 / ATCC BAA-1090 / DSM 15013</strain>
    </source>
</reference>
<sequence length="106" mass="11866">MIEIDAMFPVMVSANLEAVKAFYESVFGFNAVFYDADFYLHLVSSSSGVQLGFLMPEHASQPDFLRALMSPDGYVISLEVKDAAHAYAEAQKMNLTMAMELKEEVW</sequence>
<keyword evidence="1" id="KW-0223">Dioxygenase</keyword>
<proteinExistence type="predicted"/>
<evidence type="ECO:0000313" key="2">
    <source>
        <dbReference type="Proteomes" id="UP000001982"/>
    </source>
</evidence>
<dbReference type="STRING" id="318161.Sden_1930"/>
<accession>Q12MW3</accession>
<dbReference type="EMBL" id="CP000302">
    <property type="protein sequence ID" value="ABE55213.1"/>
    <property type="molecule type" value="Genomic_DNA"/>
</dbReference>
<dbReference type="GO" id="GO:0051213">
    <property type="term" value="F:dioxygenase activity"/>
    <property type="evidence" value="ECO:0007669"/>
    <property type="project" value="UniProtKB-KW"/>
</dbReference>
<dbReference type="AlphaFoldDB" id="Q12MW3"/>
<protein>
    <submittedName>
        <fullName evidence="1">Glyoxalase/bleomycin resistance protein/dioxygenase domain</fullName>
    </submittedName>
</protein>
<dbReference type="KEGG" id="sdn:Sden_1930"/>
<dbReference type="SUPFAM" id="SSF54593">
    <property type="entry name" value="Glyoxalase/Bleomycin resistance protein/Dihydroxybiphenyl dioxygenase"/>
    <property type="match status" value="1"/>
</dbReference>
<dbReference type="InterPro" id="IPR029068">
    <property type="entry name" value="Glyas_Bleomycin-R_OHBP_Dase"/>
</dbReference>
<keyword evidence="1" id="KW-0560">Oxidoreductase</keyword>
<keyword evidence="2" id="KW-1185">Reference proteome</keyword>
<dbReference type="Gene3D" id="3.30.720.120">
    <property type="match status" value="1"/>
</dbReference>
<gene>
    <name evidence="1" type="ordered locus">Sden_1930</name>
</gene>
<dbReference type="Proteomes" id="UP000001982">
    <property type="component" value="Chromosome"/>
</dbReference>
<dbReference type="eggNOG" id="COG0346">
    <property type="taxonomic scope" value="Bacteria"/>
</dbReference>
<dbReference type="HOGENOM" id="CLU_046006_13_1_6"/>
<organism evidence="1 2">
    <name type="scientific">Shewanella denitrificans (strain OS217 / ATCC BAA-1090 / DSM 15013)</name>
    <dbReference type="NCBI Taxonomy" id="318161"/>
    <lineage>
        <taxon>Bacteria</taxon>
        <taxon>Pseudomonadati</taxon>
        <taxon>Pseudomonadota</taxon>
        <taxon>Gammaproteobacteria</taxon>
        <taxon>Alteromonadales</taxon>
        <taxon>Shewanellaceae</taxon>
        <taxon>Shewanella</taxon>
    </lineage>
</organism>
<name>Q12MW3_SHEDO</name>
<evidence type="ECO:0000313" key="1">
    <source>
        <dbReference type="EMBL" id="ABE55213.1"/>
    </source>
</evidence>
<dbReference type="Gene3D" id="3.30.720.110">
    <property type="match status" value="1"/>
</dbReference>